<dbReference type="Pfam" id="PF00501">
    <property type="entry name" value="AMP-binding"/>
    <property type="match status" value="1"/>
</dbReference>
<proteinExistence type="inferred from homology"/>
<keyword evidence="4" id="KW-0576">Peroxisome</keyword>
<dbReference type="PROSITE" id="PS00455">
    <property type="entry name" value="AMP_BINDING"/>
    <property type="match status" value="1"/>
</dbReference>
<reference evidence="8" key="1">
    <citation type="submission" date="2025-08" db="UniProtKB">
        <authorList>
            <consortium name="RefSeq"/>
        </authorList>
    </citation>
    <scope>IDENTIFICATION</scope>
    <source>
        <tissue evidence="8">Whole Larva</tissue>
    </source>
</reference>
<keyword evidence="7" id="KW-1185">Reference proteome</keyword>
<dbReference type="RefSeq" id="XP_017786046.1">
    <property type="nucleotide sequence ID" value="XM_017930557.1"/>
</dbReference>
<dbReference type="Proteomes" id="UP000695000">
    <property type="component" value="Unplaced"/>
</dbReference>
<dbReference type="InterPro" id="IPR000873">
    <property type="entry name" value="AMP-dep_synth/lig_dom"/>
</dbReference>
<dbReference type="PANTHER" id="PTHR24096">
    <property type="entry name" value="LONG-CHAIN-FATTY-ACID--COA LIGASE"/>
    <property type="match status" value="1"/>
</dbReference>
<evidence type="ECO:0000256" key="3">
    <source>
        <dbReference type="ARBA" id="ARBA00022598"/>
    </source>
</evidence>
<gene>
    <name evidence="8" type="primary">LOC108569130</name>
</gene>
<organism evidence="7 8">
    <name type="scientific">Nicrophorus vespilloides</name>
    <name type="common">Boreal carrion beetle</name>
    <dbReference type="NCBI Taxonomy" id="110193"/>
    <lineage>
        <taxon>Eukaryota</taxon>
        <taxon>Metazoa</taxon>
        <taxon>Ecdysozoa</taxon>
        <taxon>Arthropoda</taxon>
        <taxon>Hexapoda</taxon>
        <taxon>Insecta</taxon>
        <taxon>Pterygota</taxon>
        <taxon>Neoptera</taxon>
        <taxon>Endopterygota</taxon>
        <taxon>Coleoptera</taxon>
        <taxon>Polyphaga</taxon>
        <taxon>Staphyliniformia</taxon>
        <taxon>Silphidae</taxon>
        <taxon>Nicrophorinae</taxon>
        <taxon>Nicrophorus</taxon>
    </lineage>
</organism>
<evidence type="ECO:0000259" key="6">
    <source>
        <dbReference type="Pfam" id="PF13193"/>
    </source>
</evidence>
<dbReference type="InterPro" id="IPR045851">
    <property type="entry name" value="AMP-bd_C_sf"/>
</dbReference>
<comment type="similarity">
    <text evidence="2">Belongs to the ATP-dependent AMP-binding enzyme family.</text>
</comment>
<sequence>MHEESAYNTHQSQEDLPFCAIMYEDAVNNIGEPILLHDVVYDKRTKIVYGAPEIYVPDPFGLGHTFHENLQKYSDRVGQIDSKTLKTETCGSMLRRSIGTAEALKRLGIGPGDVVSICSINNFDNAIPFIAAQLIGAKLASMDPKIGLTDTEHLLKLVEPKIIFVSQQSEAMIEQAIHNCRMDTLIVVSGGSDRHKSFQEFSQEAKDVSKFEPYKTKSNKETAIIMFSSGTTGLSKGICLTHYGLACQSHHLISAGFNFDVCLSYASTYWISTTMFLTTSLIFGKTRVIATAFDPNEFWLIVDQCKVSFIMMAPIQGIAITRSKRPEHVDTSSLGDIILSGGSFSAESNRLLKDLVPGTHVQLIYGQTQGAGMVANFRSCDPRDVILFNKKPLSAGRPNVGFEYKVVDPETQRNVGMNEHGEIRYKSQCQMNGYYNMDSSEGFDSDGFVATGDVGYYDEDFCFYVVDRIKEMLKFRSYHIPPARIENILLTHSKVAAVAVIGVPHEVDGDHPMAVIIPKPNTRPTEKEIIKYLDERIDDMYRLRGGVKFVETLPYTPSGKVKKNVLKKMLLKH</sequence>
<dbReference type="InterPro" id="IPR025110">
    <property type="entry name" value="AMP-bd_C"/>
</dbReference>
<feature type="domain" description="AMP-dependent synthetase/ligase" evidence="5">
    <location>
        <begin position="66"/>
        <end position="435"/>
    </location>
</feature>
<feature type="domain" description="AMP-binding enzyme C-terminal" evidence="6">
    <location>
        <begin position="485"/>
        <end position="560"/>
    </location>
</feature>
<dbReference type="PANTHER" id="PTHR24096:SF149">
    <property type="entry name" value="AMP-BINDING DOMAIN-CONTAINING PROTEIN-RELATED"/>
    <property type="match status" value="1"/>
</dbReference>
<keyword evidence="3" id="KW-0436">Ligase</keyword>
<dbReference type="InterPro" id="IPR042099">
    <property type="entry name" value="ANL_N_sf"/>
</dbReference>
<protein>
    <submittedName>
        <fullName evidence="8">Luciferin 4-monooxygenase-like</fullName>
    </submittedName>
</protein>
<dbReference type="GeneID" id="108569130"/>
<evidence type="ECO:0000313" key="7">
    <source>
        <dbReference type="Proteomes" id="UP000695000"/>
    </source>
</evidence>
<evidence type="ECO:0000313" key="8">
    <source>
        <dbReference type="RefSeq" id="XP_017786046.1"/>
    </source>
</evidence>
<dbReference type="InterPro" id="IPR020845">
    <property type="entry name" value="AMP-binding_CS"/>
</dbReference>
<name>A0ABM1NGU6_NICVS</name>
<dbReference type="SUPFAM" id="SSF56801">
    <property type="entry name" value="Acetyl-CoA synthetase-like"/>
    <property type="match status" value="1"/>
</dbReference>
<evidence type="ECO:0000256" key="4">
    <source>
        <dbReference type="ARBA" id="ARBA00023140"/>
    </source>
</evidence>
<evidence type="ECO:0000256" key="2">
    <source>
        <dbReference type="ARBA" id="ARBA00006432"/>
    </source>
</evidence>
<dbReference type="Pfam" id="PF13193">
    <property type="entry name" value="AMP-binding_C"/>
    <property type="match status" value="1"/>
</dbReference>
<comment type="subcellular location">
    <subcellularLocation>
        <location evidence="1">Peroxisome</location>
    </subcellularLocation>
</comment>
<evidence type="ECO:0000256" key="1">
    <source>
        <dbReference type="ARBA" id="ARBA00004275"/>
    </source>
</evidence>
<dbReference type="Gene3D" id="3.40.50.12780">
    <property type="entry name" value="N-terminal domain of ligase-like"/>
    <property type="match status" value="1"/>
</dbReference>
<evidence type="ECO:0000259" key="5">
    <source>
        <dbReference type="Pfam" id="PF00501"/>
    </source>
</evidence>
<accession>A0ABM1NGU6</accession>
<dbReference type="Gene3D" id="3.30.300.30">
    <property type="match status" value="1"/>
</dbReference>